<dbReference type="InterPro" id="IPR006121">
    <property type="entry name" value="HMA_dom"/>
</dbReference>
<keyword evidence="11" id="KW-1278">Translocase</keyword>
<dbReference type="Gene3D" id="3.40.1110.10">
    <property type="entry name" value="Calcium-transporting ATPase, cytoplasmic domain N"/>
    <property type="match status" value="1"/>
</dbReference>
<keyword evidence="3" id="KW-0813">Transport</keyword>
<dbReference type="Pfam" id="PF00122">
    <property type="entry name" value="E1-E2_ATPase"/>
    <property type="match status" value="1"/>
</dbReference>
<evidence type="ECO:0000256" key="13">
    <source>
        <dbReference type="ARBA" id="ARBA00023065"/>
    </source>
</evidence>
<dbReference type="InterPro" id="IPR023214">
    <property type="entry name" value="HAD_sf"/>
</dbReference>
<keyword evidence="13" id="KW-0406">Ion transport</keyword>
<keyword evidence="12 15" id="KW-1133">Transmembrane helix</keyword>
<dbReference type="Proteomes" id="UP001273505">
    <property type="component" value="Unassembled WGS sequence"/>
</dbReference>
<name>A0ABU4RTK5_9GAMM</name>
<dbReference type="RefSeq" id="WP_302723291.1">
    <property type="nucleotide sequence ID" value="NZ_JAULRU010000583.1"/>
</dbReference>
<dbReference type="Pfam" id="PF00403">
    <property type="entry name" value="HMA"/>
    <property type="match status" value="1"/>
</dbReference>
<keyword evidence="8 15" id="KW-0547">Nucleotide-binding</keyword>
<evidence type="ECO:0000313" key="18">
    <source>
        <dbReference type="Proteomes" id="UP001273505"/>
    </source>
</evidence>
<dbReference type="InterPro" id="IPR059000">
    <property type="entry name" value="ATPase_P-type_domA"/>
</dbReference>
<evidence type="ECO:0000256" key="11">
    <source>
        <dbReference type="ARBA" id="ARBA00022967"/>
    </source>
</evidence>
<feature type="transmembrane region" description="Helical" evidence="15">
    <location>
        <begin position="455"/>
        <end position="478"/>
    </location>
</feature>
<dbReference type="InterPro" id="IPR023299">
    <property type="entry name" value="ATPase_P-typ_cyto_dom_N"/>
</dbReference>
<gene>
    <name evidence="17" type="ORF">SCD92_01425</name>
</gene>
<organism evidence="17 18">
    <name type="scientific">Gilvimarinus gilvus</name>
    <dbReference type="NCBI Taxonomy" id="3058038"/>
    <lineage>
        <taxon>Bacteria</taxon>
        <taxon>Pseudomonadati</taxon>
        <taxon>Pseudomonadota</taxon>
        <taxon>Gammaproteobacteria</taxon>
        <taxon>Cellvibrionales</taxon>
        <taxon>Cellvibrionaceae</taxon>
        <taxon>Gilvimarinus</taxon>
    </lineage>
</organism>
<feature type="transmembrane region" description="Helical" evidence="15">
    <location>
        <begin position="772"/>
        <end position="792"/>
    </location>
</feature>
<evidence type="ECO:0000256" key="6">
    <source>
        <dbReference type="ARBA" id="ARBA00022692"/>
    </source>
</evidence>
<evidence type="ECO:0000256" key="4">
    <source>
        <dbReference type="ARBA" id="ARBA00022475"/>
    </source>
</evidence>
<feature type="transmembrane region" description="Helical" evidence="15">
    <location>
        <begin position="247"/>
        <end position="269"/>
    </location>
</feature>
<dbReference type="NCBIfam" id="TIGR01512">
    <property type="entry name" value="ATPase-IB2_Cd"/>
    <property type="match status" value="1"/>
</dbReference>
<feature type="domain" description="HMA" evidence="16">
    <location>
        <begin position="98"/>
        <end position="164"/>
    </location>
</feature>
<evidence type="ECO:0000256" key="1">
    <source>
        <dbReference type="ARBA" id="ARBA00004651"/>
    </source>
</evidence>
<comment type="similarity">
    <text evidence="2 15">Belongs to the cation transport ATPase (P-type) (TC 3.A.3) family. Type IB subfamily.</text>
</comment>
<dbReference type="PROSITE" id="PS00154">
    <property type="entry name" value="ATPASE_E1_E2"/>
    <property type="match status" value="1"/>
</dbReference>
<dbReference type="Gene3D" id="2.70.150.10">
    <property type="entry name" value="Calcium-transporting ATPase, cytoplasmic transduction domain A"/>
    <property type="match status" value="1"/>
</dbReference>
<dbReference type="PROSITE" id="PS01229">
    <property type="entry name" value="COF_2"/>
    <property type="match status" value="1"/>
</dbReference>
<dbReference type="Pfam" id="PF12156">
    <property type="entry name" value="ATPase-cat_bd"/>
    <property type="match status" value="1"/>
</dbReference>
<dbReference type="EMBL" id="JAXAFO010000002">
    <property type="protein sequence ID" value="MDX6847999.1"/>
    <property type="molecule type" value="Genomic_DNA"/>
</dbReference>
<evidence type="ECO:0000256" key="15">
    <source>
        <dbReference type="RuleBase" id="RU362081"/>
    </source>
</evidence>
<evidence type="ECO:0000256" key="14">
    <source>
        <dbReference type="ARBA" id="ARBA00023136"/>
    </source>
</evidence>
<dbReference type="Gene3D" id="3.40.50.1000">
    <property type="entry name" value="HAD superfamily/HAD-like"/>
    <property type="match status" value="1"/>
</dbReference>
<evidence type="ECO:0000256" key="7">
    <source>
        <dbReference type="ARBA" id="ARBA00022723"/>
    </source>
</evidence>
<protein>
    <submittedName>
        <fullName evidence="17">Heavy metal translocating P-type ATPase</fullName>
    </submittedName>
</protein>
<dbReference type="InterPro" id="IPR036163">
    <property type="entry name" value="HMA_dom_sf"/>
</dbReference>
<evidence type="ECO:0000259" key="16">
    <source>
        <dbReference type="PROSITE" id="PS50846"/>
    </source>
</evidence>
<dbReference type="CDD" id="cd00371">
    <property type="entry name" value="HMA"/>
    <property type="match status" value="1"/>
</dbReference>
<keyword evidence="4 15" id="KW-1003">Cell membrane</keyword>
<dbReference type="Gene3D" id="3.30.70.100">
    <property type="match status" value="1"/>
</dbReference>
<evidence type="ECO:0000256" key="5">
    <source>
        <dbReference type="ARBA" id="ARBA00022553"/>
    </source>
</evidence>
<feature type="transmembrane region" description="Helical" evidence="15">
    <location>
        <begin position="275"/>
        <end position="293"/>
    </location>
</feature>
<dbReference type="PROSITE" id="PS01047">
    <property type="entry name" value="HMA_1"/>
    <property type="match status" value="1"/>
</dbReference>
<dbReference type="InterPro" id="IPR036412">
    <property type="entry name" value="HAD-like_sf"/>
</dbReference>
<dbReference type="InterPro" id="IPR017969">
    <property type="entry name" value="Heavy-metal-associated_CS"/>
</dbReference>
<feature type="transmembrane region" description="Helical" evidence="15">
    <location>
        <begin position="213"/>
        <end position="235"/>
    </location>
</feature>
<keyword evidence="10" id="KW-0460">Magnesium</keyword>
<keyword evidence="7 15" id="KW-0479">Metal-binding</keyword>
<dbReference type="NCBIfam" id="TIGR01494">
    <property type="entry name" value="ATPase_P-type"/>
    <property type="match status" value="1"/>
</dbReference>
<evidence type="ECO:0000256" key="2">
    <source>
        <dbReference type="ARBA" id="ARBA00006024"/>
    </source>
</evidence>
<dbReference type="InterPro" id="IPR001757">
    <property type="entry name" value="P_typ_ATPase"/>
</dbReference>
<keyword evidence="5" id="KW-0597">Phosphoprotein</keyword>
<dbReference type="InterPro" id="IPR021993">
    <property type="entry name" value="ATPase-cat-bd"/>
</dbReference>
<dbReference type="InterPro" id="IPR018303">
    <property type="entry name" value="ATPase_P-typ_P_site"/>
</dbReference>
<dbReference type="InterPro" id="IPR023298">
    <property type="entry name" value="ATPase_P-typ_TM_dom_sf"/>
</dbReference>
<comment type="subcellular location">
    <subcellularLocation>
        <location evidence="1">Cell membrane</location>
        <topology evidence="1">Multi-pass membrane protein</topology>
    </subcellularLocation>
</comment>
<dbReference type="SUPFAM" id="SSF81653">
    <property type="entry name" value="Calcium ATPase, transduction domain A"/>
    <property type="match status" value="1"/>
</dbReference>
<feature type="transmembrane region" description="Helical" evidence="15">
    <location>
        <begin position="747"/>
        <end position="766"/>
    </location>
</feature>
<feature type="transmembrane region" description="Helical" evidence="15">
    <location>
        <begin position="186"/>
        <end position="207"/>
    </location>
</feature>
<dbReference type="SUPFAM" id="SSF56784">
    <property type="entry name" value="HAD-like"/>
    <property type="match status" value="1"/>
</dbReference>
<dbReference type="InterPro" id="IPR008250">
    <property type="entry name" value="ATPase_P-typ_transduc_dom_A_sf"/>
</dbReference>
<reference evidence="17 18" key="1">
    <citation type="submission" date="2023-11" db="EMBL/GenBank/DDBJ databases">
        <title>Gilvimarinus fulvus sp. nov., isolated from the surface of Kelp.</title>
        <authorList>
            <person name="Sun Y.Y."/>
            <person name="Gong Y."/>
            <person name="Du Z.J."/>
        </authorList>
    </citation>
    <scope>NUCLEOTIDE SEQUENCE [LARGE SCALE GENOMIC DNA]</scope>
    <source>
        <strain evidence="17 18">SDUM040013</strain>
    </source>
</reference>
<keyword evidence="18" id="KW-1185">Reference proteome</keyword>
<dbReference type="NCBIfam" id="TIGR01511">
    <property type="entry name" value="ATPase-IB1_Cu"/>
    <property type="match status" value="1"/>
</dbReference>
<dbReference type="SUPFAM" id="SSF81665">
    <property type="entry name" value="Calcium ATPase, transmembrane domain M"/>
    <property type="match status" value="1"/>
</dbReference>
<keyword evidence="9 15" id="KW-0067">ATP-binding</keyword>
<accession>A0ABU4RTK5</accession>
<evidence type="ECO:0000256" key="8">
    <source>
        <dbReference type="ARBA" id="ARBA00022741"/>
    </source>
</evidence>
<proteinExistence type="inferred from homology"/>
<sequence>MAQTTPATESETCYHCGLPLPRNKLYVVELGGIVRRMCCPGCQAVASAIADGGLSRFYKYRQSSSQKPSDQAGKDTYLIYDDADIQADFVVPFSEGLVQANLILQGITCAACSWLIEKHLLAISGVESVRINVTSFRAQIIFAPSQVSLSQLMQQLAAIGYTPLPATDEAHLTVETRENRLALIRLGVAGFGMMQVGMVAVGLYTGAADQWQVLLRWLSLLLSTPVVFFSAQPFFRAALRSLKAGQLVMDVPVSLAIAIGYSASLWATVTHQGDVYFESIAMFVFLLLVGRYLEMRSRARSRVGRSNVAQLLPAVALRWQVDAWQSVPVRQVQAGDRIRVDAGQNICADGVVRTGRSSVSEAFITGESRPVAKRVGDTVIAGSENIDSPLEVDVVAVGSGTRLSAVVRLIEQAEADKPHRLAIADRVARYFVATVLLVCAGVFATWWWLDASRALWVALSVLVVTCPCALALAMPTALTTATEALRKQGLLITRGHVLESAPTITRVLFDKTGTLTTGNLSVAEINIARRGLQENEVLSIAAALEEGCRHPIARAFGAWANTMRASDVQQTLGAGVEGSVQGTYYRLGRAEFAAPGCSVPAAQGLQICLGDEQGLLASIVLDDPIRDDAAKVVAALQARGIAVELLSGDAEANVARVAANLGIDTYRAGATPEDKLSHLAHCQAQGDTVAMVGDGINDVPVLAKADVSVAMARASELAATHADVLLLADSVLPIEFLLNKAEQTRRVIWQNLSLSVLYNVLALPLAACGLVAPWAAAIGMTTSSLVVVFNALRLARR</sequence>
<dbReference type="InterPro" id="IPR027256">
    <property type="entry name" value="P-typ_ATPase_IB"/>
</dbReference>
<dbReference type="CDD" id="cd02079">
    <property type="entry name" value="P-type_ATPase_HM"/>
    <property type="match status" value="1"/>
</dbReference>
<dbReference type="PANTHER" id="PTHR43520:SF5">
    <property type="entry name" value="CATION-TRANSPORTING P-TYPE ATPASE-RELATED"/>
    <property type="match status" value="1"/>
</dbReference>
<keyword evidence="6 15" id="KW-0812">Transmembrane</keyword>
<evidence type="ECO:0000256" key="10">
    <source>
        <dbReference type="ARBA" id="ARBA00022842"/>
    </source>
</evidence>
<dbReference type="PRINTS" id="PR00119">
    <property type="entry name" value="CATATPASE"/>
</dbReference>
<evidence type="ECO:0000256" key="3">
    <source>
        <dbReference type="ARBA" id="ARBA00022448"/>
    </source>
</evidence>
<dbReference type="PROSITE" id="PS50846">
    <property type="entry name" value="HMA_2"/>
    <property type="match status" value="1"/>
</dbReference>
<dbReference type="NCBIfam" id="TIGR01525">
    <property type="entry name" value="ATPase-IB_hvy"/>
    <property type="match status" value="1"/>
</dbReference>
<evidence type="ECO:0000256" key="12">
    <source>
        <dbReference type="ARBA" id="ARBA00022989"/>
    </source>
</evidence>
<dbReference type="PANTHER" id="PTHR43520">
    <property type="entry name" value="ATP7, ISOFORM B"/>
    <property type="match status" value="1"/>
</dbReference>
<dbReference type="Pfam" id="PF00702">
    <property type="entry name" value="Hydrolase"/>
    <property type="match status" value="1"/>
</dbReference>
<keyword evidence="14 15" id="KW-0472">Membrane</keyword>
<evidence type="ECO:0000256" key="9">
    <source>
        <dbReference type="ARBA" id="ARBA00022840"/>
    </source>
</evidence>
<evidence type="ECO:0000313" key="17">
    <source>
        <dbReference type="EMBL" id="MDX6847999.1"/>
    </source>
</evidence>
<comment type="caution">
    <text evidence="17">The sequence shown here is derived from an EMBL/GenBank/DDBJ whole genome shotgun (WGS) entry which is preliminary data.</text>
</comment>
<feature type="transmembrane region" description="Helical" evidence="15">
    <location>
        <begin position="427"/>
        <end position="449"/>
    </location>
</feature>
<dbReference type="SUPFAM" id="SSF55008">
    <property type="entry name" value="HMA, heavy metal-associated domain"/>
    <property type="match status" value="1"/>
</dbReference>